<feature type="transmembrane region" description="Helical" evidence="2">
    <location>
        <begin position="208"/>
        <end position="231"/>
    </location>
</feature>
<evidence type="ECO:0000313" key="3">
    <source>
        <dbReference type="EMBL" id="KKS46273.1"/>
    </source>
</evidence>
<keyword evidence="2" id="KW-0472">Membrane</keyword>
<dbReference type="AlphaFoldDB" id="A0A0G1C9H9"/>
<protein>
    <submittedName>
        <fullName evidence="3">Uncharacterized protein</fullName>
    </submittedName>
</protein>
<organism evidence="3 4">
    <name type="scientific">Candidatus Giovannonibacteria bacterium GW2011_GWF2_42_19</name>
    <dbReference type="NCBI Taxonomy" id="1618659"/>
    <lineage>
        <taxon>Bacteria</taxon>
        <taxon>Candidatus Giovannoniibacteriota</taxon>
    </lineage>
</organism>
<name>A0A0G1C9H9_9BACT</name>
<accession>A0A0G1C9H9</accession>
<dbReference type="EMBL" id="LCDF01000031">
    <property type="protein sequence ID" value="KKS46273.1"/>
    <property type="molecule type" value="Genomic_DNA"/>
</dbReference>
<proteinExistence type="predicted"/>
<feature type="region of interest" description="Disordered" evidence="1">
    <location>
        <begin position="418"/>
        <end position="443"/>
    </location>
</feature>
<keyword evidence="2" id="KW-1133">Transmembrane helix</keyword>
<gene>
    <name evidence="3" type="ORF">UV11_C0031G0023</name>
</gene>
<sequence>MPKLARKKKSNLPVKKASKTKQRFKAPLLGVNEKLAFKFFKTLGVWWQEKRGFYADLIPPQRRWFPEELRSDPQKLGWWFFCVAIPMRGGINSDDAFRFVYELYRDRPDLFNPYVAMYMEPEEIAGATEKVAMRIHPGGSQGEKQKGTFSYQSYQHERIWIHNAKVLVEHWGADLRNVFEGALDFEKAFAKIDHKRSKKGFRGMRRKIFSLMTTWLIEFGLVPDFQLPLIIDFHAMRLLLMHEIIQVEFSELGPGKPRDPLRIRPESMWKHAAVHISEPFVDQVIFWTLAFLKKYKRLLPCQYDIAHGKWFLSRVLCPDYYGNRSFEQKHEDGKRRGLTERLVSDEELLEIETWPVSYRDPCRLCPVEESCKARFPQGPYFDWGAMVRAGDHITYPLRKVEPHFRIITRDMPGTFLKSSGDRVSNSVPKNSVEDKTPQLTLGF</sequence>
<evidence type="ECO:0000313" key="4">
    <source>
        <dbReference type="Proteomes" id="UP000034036"/>
    </source>
</evidence>
<evidence type="ECO:0000256" key="1">
    <source>
        <dbReference type="SAM" id="MobiDB-lite"/>
    </source>
</evidence>
<keyword evidence="2" id="KW-0812">Transmembrane</keyword>
<comment type="caution">
    <text evidence="3">The sequence shown here is derived from an EMBL/GenBank/DDBJ whole genome shotgun (WGS) entry which is preliminary data.</text>
</comment>
<reference evidence="3 4" key="1">
    <citation type="journal article" date="2015" name="Nature">
        <title>rRNA introns, odd ribosomes, and small enigmatic genomes across a large radiation of phyla.</title>
        <authorList>
            <person name="Brown C.T."/>
            <person name="Hug L.A."/>
            <person name="Thomas B.C."/>
            <person name="Sharon I."/>
            <person name="Castelle C.J."/>
            <person name="Singh A."/>
            <person name="Wilkins M.J."/>
            <person name="Williams K.H."/>
            <person name="Banfield J.F."/>
        </authorList>
    </citation>
    <scope>NUCLEOTIDE SEQUENCE [LARGE SCALE GENOMIC DNA]</scope>
</reference>
<dbReference type="Proteomes" id="UP000034036">
    <property type="component" value="Unassembled WGS sequence"/>
</dbReference>
<evidence type="ECO:0000256" key="2">
    <source>
        <dbReference type="SAM" id="Phobius"/>
    </source>
</evidence>